<proteinExistence type="predicted"/>
<reference evidence="2 3" key="1">
    <citation type="journal article" date="2015" name="Genome Announc.">
        <title>Draft Genome Sequence and Gene Annotation of the Entomopathogenic Fungus Verticillium hemipterigenum.</title>
        <authorList>
            <person name="Horn F."/>
            <person name="Habel A."/>
            <person name="Scharf D.H."/>
            <person name="Dworschak J."/>
            <person name="Brakhage A.A."/>
            <person name="Guthke R."/>
            <person name="Hertweck C."/>
            <person name="Linde J."/>
        </authorList>
    </citation>
    <scope>NUCLEOTIDE SEQUENCE [LARGE SCALE GENOMIC DNA]</scope>
</reference>
<feature type="compositionally biased region" description="Basic residues" evidence="1">
    <location>
        <begin position="119"/>
        <end position="136"/>
    </location>
</feature>
<feature type="compositionally biased region" description="Basic and acidic residues" evidence="1">
    <location>
        <begin position="102"/>
        <end position="114"/>
    </location>
</feature>
<dbReference type="OrthoDB" id="4850431at2759"/>
<dbReference type="Proteomes" id="UP000039046">
    <property type="component" value="Unassembled WGS sequence"/>
</dbReference>
<organism evidence="2 3">
    <name type="scientific">[Torrubiella] hemipterigena</name>
    <dbReference type="NCBI Taxonomy" id="1531966"/>
    <lineage>
        <taxon>Eukaryota</taxon>
        <taxon>Fungi</taxon>
        <taxon>Dikarya</taxon>
        <taxon>Ascomycota</taxon>
        <taxon>Pezizomycotina</taxon>
        <taxon>Sordariomycetes</taxon>
        <taxon>Hypocreomycetidae</taxon>
        <taxon>Hypocreales</taxon>
        <taxon>Clavicipitaceae</taxon>
        <taxon>Clavicipitaceae incertae sedis</taxon>
        <taxon>'Torrubiella' clade</taxon>
    </lineage>
</organism>
<sequence>MPPTQATPATTTSSSPTHTTAMAANMDLERQPRSLHRSTDSETVTRGRKRDRSPTRPEIRSLRGDVESSTLRGRSRGRSRSRPAFRDASSSVRSPSRKRIEHNRPRDARREHCPSRTRSPSRHRALRRRQRTRSRTRASFAESDMRVPSIQVIEV</sequence>
<gene>
    <name evidence="2" type="ORF">VHEMI04620</name>
</gene>
<feature type="compositionally biased region" description="Basic and acidic residues" evidence="1">
    <location>
        <begin position="52"/>
        <end position="66"/>
    </location>
</feature>
<evidence type="ECO:0000313" key="3">
    <source>
        <dbReference type="Proteomes" id="UP000039046"/>
    </source>
</evidence>
<name>A0A0A1TEX6_9HYPO</name>
<evidence type="ECO:0000313" key="2">
    <source>
        <dbReference type="EMBL" id="CEJ88132.1"/>
    </source>
</evidence>
<feature type="compositionally biased region" description="Basic and acidic residues" evidence="1">
    <location>
        <begin position="27"/>
        <end position="45"/>
    </location>
</feature>
<dbReference type="AlphaFoldDB" id="A0A0A1TEX6"/>
<dbReference type="HOGENOM" id="CLU_1696743_0_0_1"/>
<dbReference type="EMBL" id="CDHN01000002">
    <property type="protein sequence ID" value="CEJ88132.1"/>
    <property type="molecule type" value="Genomic_DNA"/>
</dbReference>
<protein>
    <submittedName>
        <fullName evidence="2">Uncharacterized protein</fullName>
    </submittedName>
</protein>
<feature type="compositionally biased region" description="Low complexity" evidence="1">
    <location>
        <begin position="1"/>
        <end position="24"/>
    </location>
</feature>
<feature type="compositionally biased region" description="Basic residues" evidence="1">
    <location>
        <begin position="73"/>
        <end position="83"/>
    </location>
</feature>
<accession>A0A0A1TEX6</accession>
<feature type="region of interest" description="Disordered" evidence="1">
    <location>
        <begin position="1"/>
        <end position="155"/>
    </location>
</feature>
<evidence type="ECO:0000256" key="1">
    <source>
        <dbReference type="SAM" id="MobiDB-lite"/>
    </source>
</evidence>
<dbReference type="STRING" id="1531966.A0A0A1TEX6"/>
<keyword evidence="3" id="KW-1185">Reference proteome</keyword>